<dbReference type="Proteomes" id="UP000035444">
    <property type="component" value="Unassembled WGS sequence"/>
</dbReference>
<gene>
    <name evidence="1" type="ORF">WH96_19385</name>
</gene>
<comment type="caution">
    <text evidence="1">The sequence shown here is derived from an EMBL/GenBank/DDBJ whole genome shotgun (WGS) entry which is preliminary data.</text>
</comment>
<dbReference type="Gene3D" id="3.40.50.1860">
    <property type="match status" value="2"/>
</dbReference>
<reference evidence="1 2" key="1">
    <citation type="submission" date="2015-03" db="EMBL/GenBank/DDBJ databases">
        <title>Genome Sequence of Kiloniella spongiae MEBiC09566, isolated from a marine sponge.</title>
        <authorList>
            <person name="Shao Z."/>
            <person name="Wang L."/>
            <person name="Li X."/>
        </authorList>
    </citation>
    <scope>NUCLEOTIDE SEQUENCE [LARGE SCALE GENOMIC DNA]</scope>
    <source>
        <strain evidence="1 2">MEBiC09566</strain>
    </source>
</reference>
<sequence length="236" mass="25771">MYGVSIGVICLESYFPKPPGHIKNPAGLSFPVLYHTIKGATVQKLLNEPNDQLRDLFIQAAKDLVREGARAITSSCGFSALYQKDLATAVDVPVFASSLIQIPLAWQMTGCRAPVGVLTASKKSLTPAHFQAVGAENIPVVVQGMEDFPEFSDVILNNNRTDMNLSIVEEEVLDAAFRLLRRAPETKALILECTDMPPYARRIQTATGLPVFDLTTLTAMVHSATTPINYEARSYC</sequence>
<organism evidence="1 2">
    <name type="scientific">Kiloniella spongiae</name>
    <dbReference type="NCBI Taxonomy" id="1489064"/>
    <lineage>
        <taxon>Bacteria</taxon>
        <taxon>Pseudomonadati</taxon>
        <taxon>Pseudomonadota</taxon>
        <taxon>Alphaproteobacteria</taxon>
        <taxon>Rhodospirillales</taxon>
        <taxon>Kiloniellaceae</taxon>
        <taxon>Kiloniella</taxon>
    </lineage>
</organism>
<protein>
    <recommendedName>
        <fullName evidence="3">Aspartate/glutamate racemase family protein</fullName>
    </recommendedName>
</protein>
<evidence type="ECO:0000313" key="1">
    <source>
        <dbReference type="EMBL" id="KLN59163.1"/>
    </source>
</evidence>
<evidence type="ECO:0008006" key="3">
    <source>
        <dbReference type="Google" id="ProtNLM"/>
    </source>
</evidence>
<proteinExistence type="predicted"/>
<evidence type="ECO:0000313" key="2">
    <source>
        <dbReference type="Proteomes" id="UP000035444"/>
    </source>
</evidence>
<dbReference type="GO" id="GO:0016855">
    <property type="term" value="F:racemase and epimerase activity, acting on amino acids and derivatives"/>
    <property type="evidence" value="ECO:0007669"/>
    <property type="project" value="InterPro"/>
</dbReference>
<dbReference type="AlphaFoldDB" id="A0A0H2M9Z8"/>
<dbReference type="NCBIfam" id="NF005679">
    <property type="entry name" value="PRK07475.1"/>
    <property type="match status" value="1"/>
</dbReference>
<dbReference type="STRING" id="1489064.WH96_19385"/>
<dbReference type="InterPro" id="IPR001920">
    <property type="entry name" value="Asp/Glu_race"/>
</dbReference>
<dbReference type="EMBL" id="LAQL01000019">
    <property type="protein sequence ID" value="KLN59163.1"/>
    <property type="molecule type" value="Genomic_DNA"/>
</dbReference>
<name>A0A0H2M9Z8_9PROT</name>
<dbReference type="PATRIC" id="fig|1489064.4.peg.893"/>
<accession>A0A0H2M9Z8</accession>
<keyword evidence="2" id="KW-1185">Reference proteome</keyword>